<dbReference type="Proteomes" id="UP001145114">
    <property type="component" value="Unassembled WGS sequence"/>
</dbReference>
<accession>A0ACC1HQ57</accession>
<sequence length="72" mass="7742">PRCSSTSRRSAGSKMLVTTMSATSTARSPNRLHKSAHAIQMIHLPRTLGASAISGSARTLPSRSYLSDWVFP</sequence>
<name>A0ACC1HQ57_9FUNG</name>
<evidence type="ECO:0000313" key="2">
    <source>
        <dbReference type="Proteomes" id="UP001145114"/>
    </source>
</evidence>
<protein>
    <submittedName>
        <fullName evidence="1">Uncharacterized protein</fullName>
    </submittedName>
</protein>
<feature type="non-terminal residue" evidence="1">
    <location>
        <position position="1"/>
    </location>
</feature>
<keyword evidence="2" id="KW-1185">Reference proteome</keyword>
<reference evidence="1" key="1">
    <citation type="submission" date="2022-06" db="EMBL/GenBank/DDBJ databases">
        <title>Phylogenomic reconstructions and comparative analyses of Kickxellomycotina fungi.</title>
        <authorList>
            <person name="Reynolds N.K."/>
            <person name="Stajich J.E."/>
            <person name="Barry K."/>
            <person name="Grigoriev I.V."/>
            <person name="Crous P."/>
            <person name="Smith M.E."/>
        </authorList>
    </citation>
    <scope>NUCLEOTIDE SEQUENCE</scope>
    <source>
        <strain evidence="1">RSA 2271</strain>
    </source>
</reference>
<feature type="non-terminal residue" evidence="1">
    <location>
        <position position="72"/>
    </location>
</feature>
<comment type="caution">
    <text evidence="1">The sequence shown here is derived from an EMBL/GenBank/DDBJ whole genome shotgun (WGS) entry which is preliminary data.</text>
</comment>
<gene>
    <name evidence="1" type="ORF">EV182_006296</name>
</gene>
<organism evidence="1 2">
    <name type="scientific">Spiromyces aspiralis</name>
    <dbReference type="NCBI Taxonomy" id="68401"/>
    <lineage>
        <taxon>Eukaryota</taxon>
        <taxon>Fungi</taxon>
        <taxon>Fungi incertae sedis</taxon>
        <taxon>Zoopagomycota</taxon>
        <taxon>Kickxellomycotina</taxon>
        <taxon>Kickxellomycetes</taxon>
        <taxon>Kickxellales</taxon>
        <taxon>Kickxellaceae</taxon>
        <taxon>Spiromyces</taxon>
    </lineage>
</organism>
<proteinExistence type="predicted"/>
<evidence type="ECO:0000313" key="1">
    <source>
        <dbReference type="EMBL" id="KAJ1677382.1"/>
    </source>
</evidence>
<dbReference type="EMBL" id="JAMZIH010002541">
    <property type="protein sequence ID" value="KAJ1677382.1"/>
    <property type="molecule type" value="Genomic_DNA"/>
</dbReference>